<evidence type="ECO:0000259" key="3">
    <source>
        <dbReference type="PROSITE" id="PS50097"/>
    </source>
</evidence>
<dbReference type="SMART" id="SM00612">
    <property type="entry name" value="Kelch"/>
    <property type="match status" value="6"/>
</dbReference>
<evidence type="ECO:0000256" key="1">
    <source>
        <dbReference type="ARBA" id="ARBA00022441"/>
    </source>
</evidence>
<dbReference type="GeneID" id="109529509"/>
<dbReference type="SMART" id="SM00875">
    <property type="entry name" value="BACK"/>
    <property type="match status" value="1"/>
</dbReference>
<reference evidence="4" key="2">
    <citation type="submission" date="2025-09" db="UniProtKB">
        <authorList>
            <consortium name="Ensembl"/>
        </authorList>
    </citation>
    <scope>IDENTIFICATION</scope>
</reference>
<keyword evidence="2" id="KW-0677">Repeat</keyword>
<name>A0A3Q2ZC14_HIPCM</name>
<dbReference type="InterPro" id="IPR017096">
    <property type="entry name" value="BTB-kelch_protein"/>
</dbReference>
<reference evidence="4" key="1">
    <citation type="submission" date="2025-08" db="UniProtKB">
        <authorList>
            <consortium name="Ensembl"/>
        </authorList>
    </citation>
    <scope>IDENTIFICATION</scope>
</reference>
<evidence type="ECO:0000313" key="4">
    <source>
        <dbReference type="Ensembl" id="ENSHCOP00000023703.1"/>
    </source>
</evidence>
<dbReference type="PRINTS" id="PR00501">
    <property type="entry name" value="KELCHREPEAT"/>
</dbReference>
<dbReference type="RefSeq" id="XP_019748472.1">
    <property type="nucleotide sequence ID" value="XM_019892913.1"/>
</dbReference>
<keyword evidence="5" id="KW-1185">Reference proteome</keyword>
<keyword evidence="1" id="KW-0880">Kelch repeat</keyword>
<dbReference type="Gene3D" id="3.30.710.10">
    <property type="entry name" value="Potassium Channel Kv1.1, Chain A"/>
    <property type="match status" value="1"/>
</dbReference>
<dbReference type="Pfam" id="PF24681">
    <property type="entry name" value="Kelch_KLHDC2_KLHL20_DRC7"/>
    <property type="match status" value="1"/>
</dbReference>
<feature type="domain" description="BTB" evidence="3">
    <location>
        <begin position="25"/>
        <end position="91"/>
    </location>
</feature>
<dbReference type="Pfam" id="PF01344">
    <property type="entry name" value="Kelch_1"/>
    <property type="match status" value="2"/>
</dbReference>
<proteinExistence type="predicted"/>
<dbReference type="GeneTree" id="ENSGT00940000154664"/>
<dbReference type="Proteomes" id="UP000264820">
    <property type="component" value="Unplaced"/>
</dbReference>
<dbReference type="FunFam" id="1.25.40.420:FF:000001">
    <property type="entry name" value="Kelch-like family member 12"/>
    <property type="match status" value="1"/>
</dbReference>
<dbReference type="SUPFAM" id="SSF117281">
    <property type="entry name" value="Kelch motif"/>
    <property type="match status" value="1"/>
</dbReference>
<evidence type="ECO:0000313" key="5">
    <source>
        <dbReference type="Proteomes" id="UP000264820"/>
    </source>
</evidence>
<organism evidence="4 5">
    <name type="scientific">Hippocampus comes</name>
    <name type="common">Tiger tail seahorse</name>
    <dbReference type="NCBI Taxonomy" id="109280"/>
    <lineage>
        <taxon>Eukaryota</taxon>
        <taxon>Metazoa</taxon>
        <taxon>Chordata</taxon>
        <taxon>Craniata</taxon>
        <taxon>Vertebrata</taxon>
        <taxon>Euteleostomi</taxon>
        <taxon>Actinopterygii</taxon>
        <taxon>Neopterygii</taxon>
        <taxon>Teleostei</taxon>
        <taxon>Neoteleostei</taxon>
        <taxon>Acanthomorphata</taxon>
        <taxon>Syngnathiaria</taxon>
        <taxon>Syngnathiformes</taxon>
        <taxon>Syngnathoidei</taxon>
        <taxon>Syngnathidae</taxon>
        <taxon>Hippocampus</taxon>
    </lineage>
</organism>
<dbReference type="STRING" id="109280.ENSHCOP00000023703"/>
<dbReference type="Ensembl" id="ENSHCOT00000016194.1">
    <property type="protein sequence ID" value="ENSHCOP00000023703.1"/>
    <property type="gene ID" value="ENSHCOG00000012465.1"/>
</dbReference>
<dbReference type="AlphaFoldDB" id="A0A3Q2ZC14"/>
<dbReference type="OrthoDB" id="191037at2759"/>
<dbReference type="OMA" id="METPRTH"/>
<dbReference type="PANTHER" id="PTHR24412:SF172">
    <property type="entry name" value="KELCH-LIKE PROTEIN 10"/>
    <property type="match status" value="1"/>
</dbReference>
<dbReference type="InterPro" id="IPR011333">
    <property type="entry name" value="SKP1/BTB/POZ_sf"/>
</dbReference>
<evidence type="ECO:0000256" key="2">
    <source>
        <dbReference type="ARBA" id="ARBA00022737"/>
    </source>
</evidence>
<dbReference type="PANTHER" id="PTHR24412">
    <property type="entry name" value="KELCH PROTEIN"/>
    <property type="match status" value="1"/>
</dbReference>
<protein>
    <submittedName>
        <fullName evidence="4">Kelch like family member 10</fullName>
    </submittedName>
</protein>
<dbReference type="InterPro" id="IPR006652">
    <property type="entry name" value="Kelch_1"/>
</dbReference>
<dbReference type="Gene3D" id="1.25.40.420">
    <property type="match status" value="1"/>
</dbReference>
<dbReference type="InterPro" id="IPR011705">
    <property type="entry name" value="BACK"/>
</dbReference>
<dbReference type="PIRSF" id="PIRSF037037">
    <property type="entry name" value="Kelch-like_protein_gigaxonin"/>
    <property type="match status" value="1"/>
</dbReference>
<dbReference type="Pfam" id="PF07707">
    <property type="entry name" value="BACK"/>
    <property type="match status" value="1"/>
</dbReference>
<accession>A0A3Q2ZC14</accession>
<dbReference type="InterPro" id="IPR015915">
    <property type="entry name" value="Kelch-typ_b-propeller"/>
</dbReference>
<dbReference type="KEGG" id="hcq:109529509"/>
<dbReference type="SMART" id="SM00225">
    <property type="entry name" value="BTB"/>
    <property type="match status" value="1"/>
</dbReference>
<dbReference type="Gene3D" id="2.120.10.80">
    <property type="entry name" value="Kelch-type beta propeller"/>
    <property type="match status" value="1"/>
</dbReference>
<dbReference type="SUPFAM" id="SSF54695">
    <property type="entry name" value="POZ domain"/>
    <property type="match status" value="1"/>
</dbReference>
<sequence>MSSNGAFSYKSGSVYNELRLRRKLIDAVIVVDKVEFHIHKIVLCNSSLYFLELFQRHSTPDQKFYVIQGLTPTLMQLLIDFVYTGSMSVSEENVTDLLIAADKFTITGIIQTCSTFLTEQLCPENCISIWQLSKNCNTPELQLNAYHYVLYHFEAVASSNELQQLSMQEFCNLLDRDDLIVKENTVYDAILHWIAHAPVERGKNMQSLLAKVRLALTSQEFITINVLTNQLVQSSTKCLEMVIFATRVMQYMKTKSVFGYSNLVARPRLPSAILLAIGGWSDANPTHLIEAYDVQADCWEYLVEHMQQPRAYCGAVFLNDSIYCVGGFDGAEHYNTVSRFDLKTHTWQEVAPMHSRRCYVSVTVLKGSIYAVGGYDGRLRLKTAECYTPETNQWTLIASMHEHRSNASCTTLNDKVYICGGFNGNEFLRTAEYYNPETNDWTLMAPMNSRRSGIGVIGYADHVYAVGGYDGDDRLASAEAYNSQTNNWILMPSMQCPRSNFGIEVVEDRLFVVGGYSGVSTTKQVEYYDLTTGLWSPASDMRISRNALTCCVMSGFHNVTHYAMQRNMLPVLPLENDLEMEDDF</sequence>
<dbReference type="InterPro" id="IPR000210">
    <property type="entry name" value="BTB/POZ_dom"/>
</dbReference>
<dbReference type="PROSITE" id="PS50097">
    <property type="entry name" value="BTB"/>
    <property type="match status" value="1"/>
</dbReference>
<dbReference type="Pfam" id="PF00651">
    <property type="entry name" value="BTB"/>
    <property type="match status" value="1"/>
</dbReference>